<gene>
    <name evidence="1" type="ORF">BECKLFY1418A_GA0070994_103223</name>
</gene>
<accession>A0A450UM08</accession>
<dbReference type="EMBL" id="CAADFH010000032">
    <property type="protein sequence ID" value="VFJ93520.1"/>
    <property type="molecule type" value="Genomic_DNA"/>
</dbReference>
<organism evidence="1">
    <name type="scientific">Candidatus Kentrum sp. LFY</name>
    <dbReference type="NCBI Taxonomy" id="2126342"/>
    <lineage>
        <taxon>Bacteria</taxon>
        <taxon>Pseudomonadati</taxon>
        <taxon>Pseudomonadota</taxon>
        <taxon>Gammaproteobacteria</taxon>
        <taxon>Candidatus Kentrum</taxon>
    </lineage>
</organism>
<sequence length="167" mass="18816">MVKQKILGSGWVGQYSTPNLDFPCHLVICQFPDDFKIFVNGIGNIFQGFLLGISLGMAAKQSRHEGCNPLFGWFQQQRCVAWFYALLPRRGCVIQPRVAAKPLPWEGETGENKPQRGCVIINPKHILRPMQCRVCAKAPGIRPENSIFYDALPVRQCIHGHSPGWTR</sequence>
<reference evidence="1" key="1">
    <citation type="submission" date="2019-02" db="EMBL/GenBank/DDBJ databases">
        <authorList>
            <person name="Gruber-Vodicka R. H."/>
            <person name="Seah K. B. B."/>
        </authorList>
    </citation>
    <scope>NUCLEOTIDE SEQUENCE</scope>
    <source>
        <strain evidence="1">BECK_M6</strain>
    </source>
</reference>
<proteinExistence type="predicted"/>
<evidence type="ECO:0000313" key="1">
    <source>
        <dbReference type="EMBL" id="VFJ93520.1"/>
    </source>
</evidence>
<protein>
    <submittedName>
        <fullName evidence="1">Uncharacterized protein</fullName>
    </submittedName>
</protein>
<dbReference type="AlphaFoldDB" id="A0A450UM08"/>
<name>A0A450UM08_9GAMM</name>